<accession>A0ABP8LZ19</accession>
<evidence type="ECO:0000313" key="2">
    <source>
        <dbReference type="Proteomes" id="UP001501508"/>
    </source>
</evidence>
<reference evidence="2" key="1">
    <citation type="journal article" date="2019" name="Int. J. Syst. Evol. Microbiol.">
        <title>The Global Catalogue of Microorganisms (GCM) 10K type strain sequencing project: providing services to taxonomists for standard genome sequencing and annotation.</title>
        <authorList>
            <consortium name="The Broad Institute Genomics Platform"/>
            <consortium name="The Broad Institute Genome Sequencing Center for Infectious Disease"/>
            <person name="Wu L."/>
            <person name="Ma J."/>
        </authorList>
    </citation>
    <scope>NUCLEOTIDE SEQUENCE [LARGE SCALE GENOMIC DNA]</scope>
    <source>
        <strain evidence="2">JCM 31920</strain>
    </source>
</reference>
<dbReference type="EMBL" id="BAABEY010000020">
    <property type="protein sequence ID" value="GAA4439263.1"/>
    <property type="molecule type" value="Genomic_DNA"/>
</dbReference>
<dbReference type="RefSeq" id="WP_345028683.1">
    <property type="nucleotide sequence ID" value="NZ_BAABEY010000020.1"/>
</dbReference>
<dbReference type="PROSITE" id="PS51257">
    <property type="entry name" value="PROKAR_LIPOPROTEIN"/>
    <property type="match status" value="1"/>
</dbReference>
<organism evidence="1 2">
    <name type="scientific">Ravibacter arvi</name>
    <dbReference type="NCBI Taxonomy" id="2051041"/>
    <lineage>
        <taxon>Bacteria</taxon>
        <taxon>Pseudomonadati</taxon>
        <taxon>Bacteroidota</taxon>
        <taxon>Cytophagia</taxon>
        <taxon>Cytophagales</taxon>
        <taxon>Spirosomataceae</taxon>
        <taxon>Ravibacter</taxon>
    </lineage>
</organism>
<keyword evidence="2" id="KW-1185">Reference proteome</keyword>
<proteinExistence type="predicted"/>
<evidence type="ECO:0000313" key="1">
    <source>
        <dbReference type="EMBL" id="GAA4439263.1"/>
    </source>
</evidence>
<comment type="caution">
    <text evidence="1">The sequence shown here is derived from an EMBL/GenBank/DDBJ whole genome shotgun (WGS) entry which is preliminary data.</text>
</comment>
<dbReference type="Proteomes" id="UP001501508">
    <property type="component" value="Unassembled WGS sequence"/>
</dbReference>
<evidence type="ECO:0008006" key="3">
    <source>
        <dbReference type="Google" id="ProtNLM"/>
    </source>
</evidence>
<protein>
    <recommendedName>
        <fullName evidence="3">Lipoprotein</fullName>
    </recommendedName>
</protein>
<gene>
    <name evidence="1" type="ORF">GCM10023091_21190</name>
</gene>
<sequence length="183" mass="21236">MKMLAVGLITFALVIGCRGTRPLSLVRESNTGNAFLTTGFYFGQFEKDASSYTQVLVFYRDGALLMLESDRRNSVIAWKDYFTDERYRNSHKAAPYWWGIYAMNAESFRIEKWTSADYAYPVMQLDGKALNDTTLLLKRRLAKRKAGGKFSYSSKTREPTERFDTLRFVRLETKPDSSNKWIR</sequence>
<name>A0ABP8LZ19_9BACT</name>